<dbReference type="Proteomes" id="UP000075880">
    <property type="component" value="Unassembled WGS sequence"/>
</dbReference>
<evidence type="ECO:0000313" key="2">
    <source>
        <dbReference type="EnsemblMetazoa" id="ENSAATROPP007604"/>
    </source>
</evidence>
<evidence type="ECO:0000313" key="3">
    <source>
        <dbReference type="Proteomes" id="UP000075880"/>
    </source>
</evidence>
<evidence type="ECO:0000256" key="1">
    <source>
        <dbReference type="SAM" id="MobiDB-lite"/>
    </source>
</evidence>
<feature type="region of interest" description="Disordered" evidence="1">
    <location>
        <begin position="1"/>
        <end position="27"/>
    </location>
</feature>
<proteinExistence type="predicted"/>
<sequence>MQRTRSEYTSGPLSRSRETSKLSARSEKYGCRNTVSTVWSISPASNGSSVPTRTNRSFAGNINSSLVTTQCPAVRIQMGATILPPQWNSLLWKITAWYGALTTEITSPPTI</sequence>
<feature type="compositionally biased region" description="Basic and acidic residues" evidence="1">
    <location>
        <begin position="15"/>
        <end position="27"/>
    </location>
</feature>
<organism evidence="2 3">
    <name type="scientific">Anopheles atroparvus</name>
    <name type="common">European mosquito</name>
    <dbReference type="NCBI Taxonomy" id="41427"/>
    <lineage>
        <taxon>Eukaryota</taxon>
        <taxon>Metazoa</taxon>
        <taxon>Ecdysozoa</taxon>
        <taxon>Arthropoda</taxon>
        <taxon>Hexapoda</taxon>
        <taxon>Insecta</taxon>
        <taxon>Pterygota</taxon>
        <taxon>Neoptera</taxon>
        <taxon>Endopterygota</taxon>
        <taxon>Diptera</taxon>
        <taxon>Nematocera</taxon>
        <taxon>Culicoidea</taxon>
        <taxon>Culicidae</taxon>
        <taxon>Anophelinae</taxon>
        <taxon>Anopheles</taxon>
    </lineage>
</organism>
<dbReference type="EnsemblMetazoa" id="ENSAATROPT008446">
    <property type="protein sequence ID" value="ENSAATROPP007604"/>
    <property type="gene ID" value="ENSAATROPG006886"/>
</dbReference>
<dbReference type="AlphaFoldDB" id="A0AAG5D9Q2"/>
<keyword evidence="3" id="KW-1185">Reference proteome</keyword>
<protein>
    <submittedName>
        <fullName evidence="2">Uncharacterized protein</fullName>
    </submittedName>
</protein>
<reference evidence="2" key="1">
    <citation type="submission" date="2024-04" db="UniProtKB">
        <authorList>
            <consortium name="EnsemblMetazoa"/>
        </authorList>
    </citation>
    <scope>IDENTIFICATION</scope>
    <source>
        <strain evidence="2">EBRO</strain>
    </source>
</reference>
<name>A0AAG5D9Q2_ANOAO</name>
<accession>A0AAG5D9Q2</accession>